<dbReference type="InterPro" id="IPR037185">
    <property type="entry name" value="EmrE-like"/>
</dbReference>
<feature type="transmembrane region" description="Helical" evidence="1">
    <location>
        <begin position="65"/>
        <end position="84"/>
    </location>
</feature>
<accession>A0A1G2G2F7</accession>
<evidence type="ECO:0000259" key="2">
    <source>
        <dbReference type="Pfam" id="PF00892"/>
    </source>
</evidence>
<dbReference type="GO" id="GO:0016020">
    <property type="term" value="C:membrane"/>
    <property type="evidence" value="ECO:0007669"/>
    <property type="project" value="InterPro"/>
</dbReference>
<feature type="transmembrane region" description="Helical" evidence="1">
    <location>
        <begin position="265"/>
        <end position="283"/>
    </location>
</feature>
<dbReference type="EMBL" id="MHNK01000002">
    <property type="protein sequence ID" value="OGZ44513.1"/>
    <property type="molecule type" value="Genomic_DNA"/>
</dbReference>
<protein>
    <recommendedName>
        <fullName evidence="2">EamA domain-containing protein</fullName>
    </recommendedName>
</protein>
<dbReference type="Proteomes" id="UP000177480">
    <property type="component" value="Unassembled WGS sequence"/>
</dbReference>
<organism evidence="3 4">
    <name type="scientific">Candidatus Ryanbacteria bacterium RIFCSPHIGHO2_01_FULL_45_22</name>
    <dbReference type="NCBI Taxonomy" id="1802114"/>
    <lineage>
        <taxon>Bacteria</taxon>
        <taxon>Candidatus Ryaniibacteriota</taxon>
    </lineage>
</organism>
<evidence type="ECO:0000313" key="3">
    <source>
        <dbReference type="EMBL" id="OGZ44513.1"/>
    </source>
</evidence>
<feature type="transmembrane region" description="Helical" evidence="1">
    <location>
        <begin position="151"/>
        <end position="168"/>
    </location>
</feature>
<evidence type="ECO:0000313" key="4">
    <source>
        <dbReference type="Proteomes" id="UP000177480"/>
    </source>
</evidence>
<dbReference type="InterPro" id="IPR000620">
    <property type="entry name" value="EamA_dom"/>
</dbReference>
<evidence type="ECO:0000256" key="1">
    <source>
        <dbReference type="SAM" id="Phobius"/>
    </source>
</evidence>
<proteinExistence type="predicted"/>
<feature type="transmembrane region" description="Helical" evidence="1">
    <location>
        <begin position="121"/>
        <end position="139"/>
    </location>
</feature>
<reference evidence="3 4" key="1">
    <citation type="journal article" date="2016" name="Nat. Commun.">
        <title>Thousands of microbial genomes shed light on interconnected biogeochemical processes in an aquifer system.</title>
        <authorList>
            <person name="Anantharaman K."/>
            <person name="Brown C.T."/>
            <person name="Hug L.A."/>
            <person name="Sharon I."/>
            <person name="Castelle C.J."/>
            <person name="Probst A.J."/>
            <person name="Thomas B.C."/>
            <person name="Singh A."/>
            <person name="Wilkins M.J."/>
            <person name="Karaoz U."/>
            <person name="Brodie E.L."/>
            <person name="Williams K.H."/>
            <person name="Hubbard S.S."/>
            <person name="Banfield J.F."/>
        </authorList>
    </citation>
    <scope>NUCLEOTIDE SEQUENCE [LARGE SCALE GENOMIC DNA]</scope>
</reference>
<dbReference type="AlphaFoldDB" id="A0A1G2G2F7"/>
<feature type="transmembrane region" description="Helical" evidence="1">
    <location>
        <begin position="96"/>
        <end position="115"/>
    </location>
</feature>
<name>A0A1G2G2F7_9BACT</name>
<sequence>MSFLFPIVAAILQTVSFTLDKVVLSLKRVDFRTYTGVSFPLSFLVNLALFFLFRPSFPIEWFNGYYGILFIGAVVIALLTNILFYRALDHDKLGEIETLSLLNAVLVIIVSGIVFADERNFSIMVPAFIASVAVVWSHWERHHIKIARDTLPYVCWALVMAPISALISKELLVVWNPIALEMARTGILAALFLFIFRDAITKVPPRALRLLIVTNVLTTVAIVLFYFGYQRLGIVHTLLLFSLQPFLVYLASIFILKERPSWKRSLAFVIVLASIGIAEWLGSGSA</sequence>
<keyword evidence="1" id="KW-1133">Transmembrane helix</keyword>
<keyword evidence="1" id="KW-0812">Transmembrane</keyword>
<feature type="transmembrane region" description="Helical" evidence="1">
    <location>
        <begin position="208"/>
        <end position="228"/>
    </location>
</feature>
<feature type="domain" description="EamA" evidence="2">
    <location>
        <begin position="155"/>
        <end position="276"/>
    </location>
</feature>
<comment type="caution">
    <text evidence="3">The sequence shown here is derived from an EMBL/GenBank/DDBJ whole genome shotgun (WGS) entry which is preliminary data.</text>
</comment>
<feature type="transmembrane region" description="Helical" evidence="1">
    <location>
        <begin position="31"/>
        <end position="53"/>
    </location>
</feature>
<feature type="transmembrane region" description="Helical" evidence="1">
    <location>
        <begin position="6"/>
        <end position="24"/>
    </location>
</feature>
<feature type="transmembrane region" description="Helical" evidence="1">
    <location>
        <begin position="174"/>
        <end position="196"/>
    </location>
</feature>
<gene>
    <name evidence="3" type="ORF">A2719_05320</name>
</gene>
<dbReference type="SUPFAM" id="SSF103481">
    <property type="entry name" value="Multidrug resistance efflux transporter EmrE"/>
    <property type="match status" value="1"/>
</dbReference>
<dbReference type="Pfam" id="PF00892">
    <property type="entry name" value="EamA"/>
    <property type="match status" value="1"/>
</dbReference>
<feature type="transmembrane region" description="Helical" evidence="1">
    <location>
        <begin position="234"/>
        <end position="256"/>
    </location>
</feature>
<keyword evidence="1" id="KW-0472">Membrane</keyword>